<dbReference type="AlphaFoldDB" id="A0A9D4JBD5"/>
<gene>
    <name evidence="1" type="ORF">DPMN_135169</name>
</gene>
<accession>A0A9D4JBD5</accession>
<organism evidence="1 2">
    <name type="scientific">Dreissena polymorpha</name>
    <name type="common">Zebra mussel</name>
    <name type="synonym">Mytilus polymorpha</name>
    <dbReference type="NCBI Taxonomy" id="45954"/>
    <lineage>
        <taxon>Eukaryota</taxon>
        <taxon>Metazoa</taxon>
        <taxon>Spiralia</taxon>
        <taxon>Lophotrochozoa</taxon>
        <taxon>Mollusca</taxon>
        <taxon>Bivalvia</taxon>
        <taxon>Autobranchia</taxon>
        <taxon>Heteroconchia</taxon>
        <taxon>Euheterodonta</taxon>
        <taxon>Imparidentia</taxon>
        <taxon>Neoheterodontei</taxon>
        <taxon>Myida</taxon>
        <taxon>Dreissenoidea</taxon>
        <taxon>Dreissenidae</taxon>
        <taxon>Dreissena</taxon>
    </lineage>
</organism>
<reference evidence="1" key="2">
    <citation type="submission" date="2020-11" db="EMBL/GenBank/DDBJ databases">
        <authorList>
            <person name="McCartney M.A."/>
            <person name="Auch B."/>
            <person name="Kono T."/>
            <person name="Mallez S."/>
            <person name="Becker A."/>
            <person name="Gohl D.M."/>
            <person name="Silverstein K.A.T."/>
            <person name="Koren S."/>
            <person name="Bechman K.B."/>
            <person name="Herman A."/>
            <person name="Abrahante J.E."/>
            <person name="Garbe J."/>
        </authorList>
    </citation>
    <scope>NUCLEOTIDE SEQUENCE</scope>
    <source>
        <strain evidence="1">Duluth1</strain>
        <tissue evidence="1">Whole animal</tissue>
    </source>
</reference>
<keyword evidence="2" id="KW-1185">Reference proteome</keyword>
<evidence type="ECO:0000313" key="2">
    <source>
        <dbReference type="Proteomes" id="UP000828390"/>
    </source>
</evidence>
<proteinExistence type="predicted"/>
<sequence length="81" mass="9551">MSPRKRQTKAPPTPPSALQRTLKLRSNLKVHAYRTIKKDPLLLLICHFQMRKKKLKEVHVLGRTTPWVITNFTKEEKRAHN</sequence>
<dbReference type="EMBL" id="JAIWYP010000006">
    <property type="protein sequence ID" value="KAH3806841.1"/>
    <property type="molecule type" value="Genomic_DNA"/>
</dbReference>
<name>A0A9D4JBD5_DREPO</name>
<protein>
    <submittedName>
        <fullName evidence="1">Uncharacterized protein</fullName>
    </submittedName>
</protein>
<evidence type="ECO:0000313" key="1">
    <source>
        <dbReference type="EMBL" id="KAH3806841.1"/>
    </source>
</evidence>
<dbReference type="Proteomes" id="UP000828390">
    <property type="component" value="Unassembled WGS sequence"/>
</dbReference>
<comment type="caution">
    <text evidence="1">The sequence shown here is derived from an EMBL/GenBank/DDBJ whole genome shotgun (WGS) entry which is preliminary data.</text>
</comment>
<reference evidence="1" key="1">
    <citation type="journal article" date="2019" name="bioRxiv">
        <title>The Genome of the Zebra Mussel, Dreissena polymorpha: A Resource for Invasive Species Research.</title>
        <authorList>
            <person name="McCartney M.A."/>
            <person name="Auch B."/>
            <person name="Kono T."/>
            <person name="Mallez S."/>
            <person name="Zhang Y."/>
            <person name="Obille A."/>
            <person name="Becker A."/>
            <person name="Abrahante J.E."/>
            <person name="Garbe J."/>
            <person name="Badalamenti J.P."/>
            <person name="Herman A."/>
            <person name="Mangelson H."/>
            <person name="Liachko I."/>
            <person name="Sullivan S."/>
            <person name="Sone E.D."/>
            <person name="Koren S."/>
            <person name="Silverstein K.A.T."/>
            <person name="Beckman K.B."/>
            <person name="Gohl D.M."/>
        </authorList>
    </citation>
    <scope>NUCLEOTIDE SEQUENCE</scope>
    <source>
        <strain evidence="1">Duluth1</strain>
        <tissue evidence="1">Whole animal</tissue>
    </source>
</reference>